<accession>A0ABN0U0F7</accession>
<reference evidence="3 4" key="1">
    <citation type="journal article" date="2019" name="Int. J. Syst. Evol. Microbiol.">
        <title>The Global Catalogue of Microorganisms (GCM) 10K type strain sequencing project: providing services to taxonomists for standard genome sequencing and annotation.</title>
        <authorList>
            <consortium name="The Broad Institute Genomics Platform"/>
            <consortium name="The Broad Institute Genome Sequencing Center for Infectious Disease"/>
            <person name="Wu L."/>
            <person name="Ma J."/>
        </authorList>
    </citation>
    <scope>NUCLEOTIDE SEQUENCE [LARGE SCALE GENOMIC DNA]</scope>
    <source>
        <strain evidence="3 4">JCM 16240</strain>
    </source>
</reference>
<feature type="region of interest" description="Disordered" evidence="1">
    <location>
        <begin position="210"/>
        <end position="230"/>
    </location>
</feature>
<dbReference type="Gene3D" id="1.25.40.10">
    <property type="entry name" value="Tetratricopeptide repeat domain"/>
    <property type="match status" value="1"/>
</dbReference>
<gene>
    <name evidence="3" type="ORF">GCM10009125_24670</name>
</gene>
<feature type="signal peptide" evidence="2">
    <location>
        <begin position="1"/>
        <end position="22"/>
    </location>
</feature>
<dbReference type="EMBL" id="BAAAFN010000015">
    <property type="protein sequence ID" value="GAA0234798.1"/>
    <property type="molecule type" value="Genomic_DNA"/>
</dbReference>
<evidence type="ECO:0008006" key="5">
    <source>
        <dbReference type="Google" id="ProtNLM"/>
    </source>
</evidence>
<feature type="chain" id="PRO_5045979330" description="Tetratricopeptide repeat protein" evidence="2">
    <location>
        <begin position="23"/>
        <end position="230"/>
    </location>
</feature>
<protein>
    <recommendedName>
        <fullName evidence="5">Tetratricopeptide repeat protein</fullName>
    </recommendedName>
</protein>
<dbReference type="Proteomes" id="UP001501176">
    <property type="component" value="Unassembled WGS sequence"/>
</dbReference>
<evidence type="ECO:0000313" key="3">
    <source>
        <dbReference type="EMBL" id="GAA0234798.1"/>
    </source>
</evidence>
<organism evidence="3 4">
    <name type="scientific">Castellaniella daejeonensis</name>
    <dbReference type="NCBI Taxonomy" id="659013"/>
    <lineage>
        <taxon>Bacteria</taxon>
        <taxon>Pseudomonadati</taxon>
        <taxon>Pseudomonadota</taxon>
        <taxon>Betaproteobacteria</taxon>
        <taxon>Burkholderiales</taxon>
        <taxon>Alcaligenaceae</taxon>
        <taxon>Castellaniella</taxon>
    </lineage>
</organism>
<proteinExistence type="predicted"/>
<evidence type="ECO:0000313" key="4">
    <source>
        <dbReference type="Proteomes" id="UP001501176"/>
    </source>
</evidence>
<dbReference type="SUPFAM" id="SSF48452">
    <property type="entry name" value="TPR-like"/>
    <property type="match status" value="1"/>
</dbReference>
<feature type="compositionally biased region" description="Low complexity" evidence="1">
    <location>
        <begin position="210"/>
        <end position="219"/>
    </location>
</feature>
<dbReference type="Pfam" id="PF13428">
    <property type="entry name" value="TPR_14"/>
    <property type="match status" value="1"/>
</dbReference>
<feature type="compositionally biased region" description="Basic and acidic residues" evidence="1">
    <location>
        <begin position="220"/>
        <end position="230"/>
    </location>
</feature>
<name>A0ABN0U0F7_9BURK</name>
<evidence type="ECO:0000256" key="1">
    <source>
        <dbReference type="SAM" id="MobiDB-lite"/>
    </source>
</evidence>
<dbReference type="RefSeq" id="WP_325124313.1">
    <property type="nucleotide sequence ID" value="NZ_BAAAFN010000015.1"/>
</dbReference>
<keyword evidence="4" id="KW-1185">Reference proteome</keyword>
<dbReference type="InterPro" id="IPR011990">
    <property type="entry name" value="TPR-like_helical_dom_sf"/>
</dbReference>
<evidence type="ECO:0000256" key="2">
    <source>
        <dbReference type="SAM" id="SignalP"/>
    </source>
</evidence>
<sequence length="230" mass="24262">MTRPFLPVLALSACLAAGPAFAASTGAGTDTGLPSLNYDPATGEFTEAPPPERGWQAFADLLKKAEPSVNTAIPLTPAQIAEHVAALIDAGRADEALDIIAKQQAARDEIATPGTDVQLRYQQGRALVALGRHDDAMAVWRQMTTDYPELPEPWNALAIEYARRGQLQLARDALDMALVSDPSFAAALENLGHVQMRLAQESFARARAAGASPAAAVSPADDKITAPKAQ</sequence>
<comment type="caution">
    <text evidence="3">The sequence shown here is derived from an EMBL/GenBank/DDBJ whole genome shotgun (WGS) entry which is preliminary data.</text>
</comment>
<keyword evidence="2" id="KW-0732">Signal</keyword>